<dbReference type="PANTHER" id="PTHR12558:SF13">
    <property type="entry name" value="CELL DIVISION CYCLE PROTEIN 27 HOMOLOG"/>
    <property type="match status" value="1"/>
</dbReference>
<dbReference type="Pfam" id="PF07719">
    <property type="entry name" value="TPR_2"/>
    <property type="match status" value="1"/>
</dbReference>
<protein>
    <submittedName>
        <fullName evidence="4">Tetratricopeptide repeat protein</fullName>
    </submittedName>
</protein>
<evidence type="ECO:0000256" key="3">
    <source>
        <dbReference type="PROSITE-ProRule" id="PRU00339"/>
    </source>
</evidence>
<gene>
    <name evidence="4" type="ORF">ICJ83_03410</name>
</gene>
<accession>A0A8J6PYM7</accession>
<dbReference type="PROSITE" id="PS50005">
    <property type="entry name" value="TPR"/>
    <property type="match status" value="2"/>
</dbReference>
<feature type="repeat" description="TPR" evidence="3">
    <location>
        <begin position="317"/>
        <end position="350"/>
    </location>
</feature>
<dbReference type="SUPFAM" id="SSF81901">
    <property type="entry name" value="HCP-like"/>
    <property type="match status" value="1"/>
</dbReference>
<dbReference type="Gene3D" id="1.25.40.10">
    <property type="entry name" value="Tetratricopeptide repeat domain"/>
    <property type="match status" value="3"/>
</dbReference>
<dbReference type="InterPro" id="IPR013105">
    <property type="entry name" value="TPR_2"/>
</dbReference>
<dbReference type="RefSeq" id="WP_188228941.1">
    <property type="nucleotide sequence ID" value="NZ_JACVXB010000001.1"/>
</dbReference>
<keyword evidence="1" id="KW-0677">Repeat</keyword>
<feature type="repeat" description="TPR" evidence="3">
    <location>
        <begin position="79"/>
        <end position="112"/>
    </location>
</feature>
<dbReference type="InterPro" id="IPR011990">
    <property type="entry name" value="TPR-like_helical_dom_sf"/>
</dbReference>
<name>A0A8J6PYM7_9FLAO</name>
<proteinExistence type="predicted"/>
<evidence type="ECO:0000256" key="1">
    <source>
        <dbReference type="ARBA" id="ARBA00022737"/>
    </source>
</evidence>
<keyword evidence="2 3" id="KW-0802">TPR repeat</keyword>
<dbReference type="SMART" id="SM00028">
    <property type="entry name" value="TPR"/>
    <property type="match status" value="5"/>
</dbReference>
<dbReference type="Pfam" id="PF13432">
    <property type="entry name" value="TPR_16"/>
    <property type="match status" value="1"/>
</dbReference>
<dbReference type="Proteomes" id="UP000600588">
    <property type="component" value="Unassembled WGS sequence"/>
</dbReference>
<evidence type="ECO:0000313" key="4">
    <source>
        <dbReference type="EMBL" id="MBD0831172.1"/>
    </source>
</evidence>
<dbReference type="Pfam" id="PF13181">
    <property type="entry name" value="TPR_8"/>
    <property type="match status" value="1"/>
</dbReference>
<keyword evidence="5" id="KW-1185">Reference proteome</keyword>
<evidence type="ECO:0000313" key="5">
    <source>
        <dbReference type="Proteomes" id="UP000600588"/>
    </source>
</evidence>
<sequence>MFNTFKYIKRIIIVLGVFLLPEMYYGQVDFNKRPDDDLGNVEDKFQEFFYEALKQKSIENYDRSIEALLKCVDIDNSVPVLYFELGKNYMKLKNFGAAEDALKKAVSKDPDNEWFLDELYGYYIVQNDYDKAIKTVKQLVKYHTDYKEDLASLYVRNKDYKEALKILDELDAELGISPRRDVMRNQIYSATGKKKDQIKNLEERVENDPDREANYLALIFRYSENNEKEKAFETAKELLKVNPNSQLVHLALYKFYLDDDNAEKAIESMKIVIKSSEIKPEAKLKVLTDFVHFVGENPEYENDLVEATALVGDTNNSKTLEELGQYYLSKKNKPKALEYFEASLKINSENFNVIRNVLLLYIDLQQYTKAEQKSSEVLQKYPSQPLFYLVNGVALNELNSPKKALTSLEMGLDYIIDDTNMERDFYNQLSKAHTLLNNTAKAKAFSDKAKQLENSN</sequence>
<dbReference type="InterPro" id="IPR019734">
    <property type="entry name" value="TPR_rpt"/>
</dbReference>
<dbReference type="SUPFAM" id="SSF48452">
    <property type="entry name" value="TPR-like"/>
    <property type="match status" value="1"/>
</dbReference>
<dbReference type="EMBL" id="JACVXB010000001">
    <property type="protein sequence ID" value="MBD0831172.1"/>
    <property type="molecule type" value="Genomic_DNA"/>
</dbReference>
<dbReference type="PANTHER" id="PTHR12558">
    <property type="entry name" value="CELL DIVISION CYCLE 16,23,27"/>
    <property type="match status" value="1"/>
</dbReference>
<evidence type="ECO:0000256" key="2">
    <source>
        <dbReference type="ARBA" id="ARBA00022803"/>
    </source>
</evidence>
<organism evidence="4 5">
    <name type="scientific">Aestuariibaculum sediminum</name>
    <dbReference type="NCBI Taxonomy" id="2770637"/>
    <lineage>
        <taxon>Bacteria</taxon>
        <taxon>Pseudomonadati</taxon>
        <taxon>Bacteroidota</taxon>
        <taxon>Flavobacteriia</taxon>
        <taxon>Flavobacteriales</taxon>
        <taxon>Flavobacteriaceae</taxon>
    </lineage>
</organism>
<reference evidence="4 5" key="1">
    <citation type="submission" date="2020-09" db="EMBL/GenBank/DDBJ databases">
        <title>TT11 complete genome.</title>
        <authorList>
            <person name="Wu Z."/>
        </authorList>
    </citation>
    <scope>NUCLEOTIDE SEQUENCE [LARGE SCALE GENOMIC DNA]</scope>
    <source>
        <strain evidence="4 5">TT11</strain>
    </source>
</reference>
<comment type="caution">
    <text evidence="4">The sequence shown here is derived from an EMBL/GenBank/DDBJ whole genome shotgun (WGS) entry which is preliminary data.</text>
</comment>
<dbReference type="AlphaFoldDB" id="A0A8J6PYM7"/>